<dbReference type="EMBL" id="HBIB01009233">
    <property type="protein sequence ID" value="CAE0243616.1"/>
    <property type="molecule type" value="Transcribed_RNA"/>
</dbReference>
<gene>
    <name evidence="3" type="ORF">PBIL07802_LOCUS5785</name>
</gene>
<sequence>MPEGIISFKCPFLYKDSAEGTANYEKVFSKVANAKDEMMVGQLKEIALRRSQLADALKTITPASSIAQLDAAQKTVEETIPFLYAVAQAVEKNPNVKRVGKLVFTWVSACEAKNEVKMCENAWSDVGMAVVSLAILHAFRANQMLETTVTREEFVESGGKSSAAEFRCAAGVMDELIKVILPHIKEEGSYPPELQTTVATSMRDIFIAEGLQVTIKKAVEDGTPLNVVAKLAAGVEEKYRDAETTLSTALKLIETMSPVVQPFVKYHKIFFKAHAHHIMAQHLYKKSKIGLSVAHLKVSLSLLNNGIDAHQKEVKKAGLDGKYQRELEEVARIHGKYENENSHVQYEKVPPAAQLDPIESKVILPLTEYKMPEPAFELKLE</sequence>
<protein>
    <recommendedName>
        <fullName evidence="2">BRO1 domain-containing protein</fullName>
    </recommendedName>
</protein>
<feature type="domain" description="BRO1" evidence="2">
    <location>
        <begin position="132"/>
        <end position="381"/>
    </location>
</feature>
<dbReference type="InterPro" id="IPR038898">
    <property type="entry name" value="BROX"/>
</dbReference>
<name>A0A7S3D243_9EUKA</name>
<dbReference type="Pfam" id="PF03097">
    <property type="entry name" value="BRO1"/>
    <property type="match status" value="1"/>
</dbReference>
<dbReference type="Gene3D" id="1.25.40.280">
    <property type="entry name" value="alix/aip1 like domains"/>
    <property type="match status" value="1"/>
</dbReference>
<comment type="similarity">
    <text evidence="1">Belongs to the BROX family.</text>
</comment>
<dbReference type="InterPro" id="IPR038499">
    <property type="entry name" value="BRO1_sf"/>
</dbReference>
<dbReference type="PANTHER" id="PTHR23032">
    <property type="entry name" value="BRO1 DOMAIN-CONTAINING PROTEIN BROX"/>
    <property type="match status" value="1"/>
</dbReference>
<evidence type="ECO:0000256" key="1">
    <source>
        <dbReference type="ARBA" id="ARBA00008901"/>
    </source>
</evidence>
<reference evidence="3" key="1">
    <citation type="submission" date="2021-01" db="EMBL/GenBank/DDBJ databases">
        <authorList>
            <person name="Corre E."/>
            <person name="Pelletier E."/>
            <person name="Niang G."/>
            <person name="Scheremetjew M."/>
            <person name="Finn R."/>
            <person name="Kale V."/>
            <person name="Holt S."/>
            <person name="Cochrane G."/>
            <person name="Meng A."/>
            <person name="Brown T."/>
            <person name="Cohen L."/>
        </authorList>
    </citation>
    <scope>NUCLEOTIDE SEQUENCE</scope>
    <source>
        <strain evidence="3">NIES-2562</strain>
    </source>
</reference>
<dbReference type="SMART" id="SM01041">
    <property type="entry name" value="BRO1"/>
    <property type="match status" value="1"/>
</dbReference>
<organism evidence="3">
    <name type="scientific">Palpitomonas bilix</name>
    <dbReference type="NCBI Taxonomy" id="652834"/>
    <lineage>
        <taxon>Eukaryota</taxon>
        <taxon>Eukaryota incertae sedis</taxon>
    </lineage>
</organism>
<dbReference type="InterPro" id="IPR004328">
    <property type="entry name" value="BRO1_dom"/>
</dbReference>
<proteinExistence type="inferred from homology"/>
<evidence type="ECO:0000313" key="3">
    <source>
        <dbReference type="EMBL" id="CAE0243616.1"/>
    </source>
</evidence>
<dbReference type="PROSITE" id="PS51180">
    <property type="entry name" value="BRO1"/>
    <property type="match status" value="1"/>
</dbReference>
<dbReference type="PANTHER" id="PTHR23032:SF13">
    <property type="entry name" value="BRO1 DOMAIN-CONTAINING PROTEIN BROX"/>
    <property type="match status" value="1"/>
</dbReference>
<evidence type="ECO:0000259" key="2">
    <source>
        <dbReference type="PROSITE" id="PS51180"/>
    </source>
</evidence>
<dbReference type="AlphaFoldDB" id="A0A7S3D243"/>
<accession>A0A7S3D243</accession>